<proteinExistence type="predicted"/>
<evidence type="ECO:0008006" key="3">
    <source>
        <dbReference type="Google" id="ProtNLM"/>
    </source>
</evidence>
<accession>A0A930DMV4</accession>
<comment type="caution">
    <text evidence="1">The sequence shown here is derived from an EMBL/GenBank/DDBJ whole genome shotgun (WGS) entry which is preliminary data.</text>
</comment>
<evidence type="ECO:0000313" key="2">
    <source>
        <dbReference type="Proteomes" id="UP000709351"/>
    </source>
</evidence>
<reference evidence="1" key="1">
    <citation type="submission" date="2020-04" db="EMBL/GenBank/DDBJ databases">
        <title>Deep metagenomics examines the oral microbiome during advanced dental caries in children, revealing novel taxa and co-occurrences with host molecules.</title>
        <authorList>
            <person name="Baker J.L."/>
            <person name="Morton J.T."/>
            <person name="Dinis M."/>
            <person name="Alvarez R."/>
            <person name="Tran N.C."/>
            <person name="Knight R."/>
            <person name="Edlund A."/>
        </authorList>
    </citation>
    <scope>NUCLEOTIDE SEQUENCE</scope>
    <source>
        <strain evidence="1">JCVI_24_bin.2</strain>
    </source>
</reference>
<sequence length="75" mass="8667">MKIIETYQCELCGRQFKTVEQAQECELEHKKNLRVIGKTYSVSEVCGFPKFITVASEDPSFSAVYSYERLTDESF</sequence>
<dbReference type="Proteomes" id="UP000709351">
    <property type="component" value="Unassembled WGS sequence"/>
</dbReference>
<gene>
    <name evidence="1" type="ORF">HXM93_02225</name>
</gene>
<evidence type="ECO:0000313" key="1">
    <source>
        <dbReference type="EMBL" id="MBF1283339.1"/>
    </source>
</evidence>
<organism evidence="1 2">
    <name type="scientific">Oribacterium parvum</name>
    <dbReference type="NCBI Taxonomy" id="1501329"/>
    <lineage>
        <taxon>Bacteria</taxon>
        <taxon>Bacillati</taxon>
        <taxon>Bacillota</taxon>
        <taxon>Clostridia</taxon>
        <taxon>Lachnospirales</taxon>
        <taxon>Lachnospiraceae</taxon>
        <taxon>Oribacterium</taxon>
    </lineage>
</organism>
<name>A0A930DMV4_9FIRM</name>
<dbReference type="EMBL" id="JABZRD010000097">
    <property type="protein sequence ID" value="MBF1283339.1"/>
    <property type="molecule type" value="Genomic_DNA"/>
</dbReference>
<dbReference type="AlphaFoldDB" id="A0A930DMV4"/>
<protein>
    <recommendedName>
        <fullName evidence="3">C2H2-type domain-containing protein</fullName>
    </recommendedName>
</protein>